<feature type="transmembrane region" description="Helical" evidence="10">
    <location>
        <begin position="295"/>
        <end position="317"/>
    </location>
</feature>
<dbReference type="GO" id="GO:0005262">
    <property type="term" value="F:calcium channel activity"/>
    <property type="evidence" value="ECO:0007669"/>
    <property type="project" value="TreeGrafter"/>
</dbReference>
<evidence type="ECO:0000256" key="10">
    <source>
        <dbReference type="SAM" id="Phobius"/>
    </source>
</evidence>
<evidence type="ECO:0000256" key="9">
    <source>
        <dbReference type="SAM" id="MobiDB-lite"/>
    </source>
</evidence>
<feature type="compositionally biased region" description="Basic and acidic residues" evidence="9">
    <location>
        <begin position="985"/>
        <end position="995"/>
    </location>
</feature>
<comment type="subcellular location">
    <subcellularLocation>
        <location evidence="1">Membrane</location>
        <topology evidence="1">Multi-pass membrane protein</topology>
    </subcellularLocation>
</comment>
<organism evidence="12 13">
    <name type="scientific">Branchiostoma lanceolatum</name>
    <name type="common">Common lancelet</name>
    <name type="synonym">Amphioxus lanceolatum</name>
    <dbReference type="NCBI Taxonomy" id="7740"/>
    <lineage>
        <taxon>Eukaryota</taxon>
        <taxon>Metazoa</taxon>
        <taxon>Chordata</taxon>
        <taxon>Cephalochordata</taxon>
        <taxon>Leptocardii</taxon>
        <taxon>Amphioxiformes</taxon>
        <taxon>Branchiostomatidae</taxon>
        <taxon>Branchiostoma</taxon>
    </lineage>
</organism>
<evidence type="ECO:0000256" key="7">
    <source>
        <dbReference type="ARBA" id="ARBA00023180"/>
    </source>
</evidence>
<gene>
    <name evidence="12" type="primary">PKDREJ</name>
    <name evidence="12" type="ORF">BLAG_LOCUS11192</name>
</gene>
<dbReference type="InterPro" id="IPR003915">
    <property type="entry name" value="PKD_2"/>
</dbReference>
<evidence type="ECO:0000256" key="2">
    <source>
        <dbReference type="ARBA" id="ARBA00007200"/>
    </source>
</evidence>
<dbReference type="PROSITE" id="PS50095">
    <property type="entry name" value="PLAT"/>
    <property type="match status" value="1"/>
</dbReference>
<dbReference type="GO" id="GO:0016020">
    <property type="term" value="C:membrane"/>
    <property type="evidence" value="ECO:0007669"/>
    <property type="project" value="UniProtKB-SubCell"/>
</dbReference>
<dbReference type="GO" id="GO:0005509">
    <property type="term" value="F:calcium ion binding"/>
    <property type="evidence" value="ECO:0007669"/>
    <property type="project" value="InterPro"/>
</dbReference>
<dbReference type="InterPro" id="IPR001024">
    <property type="entry name" value="PLAT/LH2_dom"/>
</dbReference>
<feature type="domain" description="PLAT" evidence="11">
    <location>
        <begin position="36"/>
        <end position="153"/>
    </location>
</feature>
<feature type="transmembrane region" description="Helical" evidence="10">
    <location>
        <begin position="337"/>
        <end position="358"/>
    </location>
</feature>
<dbReference type="InterPro" id="IPR051223">
    <property type="entry name" value="Polycystin"/>
</dbReference>
<dbReference type="PANTHER" id="PTHR10877">
    <property type="entry name" value="POLYCYSTIN FAMILY MEMBER"/>
    <property type="match status" value="1"/>
</dbReference>
<feature type="region of interest" description="Disordered" evidence="9">
    <location>
        <begin position="1"/>
        <end position="22"/>
    </location>
</feature>
<keyword evidence="4" id="KW-0732">Signal</keyword>
<dbReference type="AlphaFoldDB" id="A0A8K0EGV2"/>
<evidence type="ECO:0000256" key="3">
    <source>
        <dbReference type="ARBA" id="ARBA00022692"/>
    </source>
</evidence>
<dbReference type="InterPro" id="IPR046791">
    <property type="entry name" value="Polycystin_dom"/>
</dbReference>
<feature type="transmembrane region" description="Helical" evidence="10">
    <location>
        <begin position="728"/>
        <end position="748"/>
    </location>
</feature>
<dbReference type="Pfam" id="PF20519">
    <property type="entry name" value="Polycystin_dom"/>
    <property type="match status" value="1"/>
</dbReference>
<comment type="caution">
    <text evidence="8">Lacks conserved residue(s) required for the propagation of feature annotation.</text>
</comment>
<feature type="transmembrane region" description="Helical" evidence="10">
    <location>
        <begin position="636"/>
        <end position="654"/>
    </location>
</feature>
<dbReference type="SUPFAM" id="SSF49723">
    <property type="entry name" value="Lipase/lipooxygenase domain (PLAT/LH2 domain)"/>
    <property type="match status" value="1"/>
</dbReference>
<keyword evidence="7" id="KW-0325">Glycoprotein</keyword>
<feature type="transmembrane region" description="Helical" evidence="10">
    <location>
        <begin position="829"/>
        <end position="851"/>
    </location>
</feature>
<feature type="transmembrane region" description="Helical" evidence="10">
    <location>
        <begin position="674"/>
        <end position="694"/>
    </location>
</feature>
<dbReference type="GO" id="GO:0050982">
    <property type="term" value="P:detection of mechanical stimulus"/>
    <property type="evidence" value="ECO:0007669"/>
    <property type="project" value="TreeGrafter"/>
</dbReference>
<comment type="similarity">
    <text evidence="2">Belongs to the polycystin family.</text>
</comment>
<evidence type="ECO:0000256" key="1">
    <source>
        <dbReference type="ARBA" id="ARBA00004141"/>
    </source>
</evidence>
<feature type="transmembrane region" description="Helical" evidence="10">
    <location>
        <begin position="410"/>
        <end position="430"/>
    </location>
</feature>
<evidence type="ECO:0000313" key="12">
    <source>
        <dbReference type="EMBL" id="CAH1250452.1"/>
    </source>
</evidence>
<name>A0A8K0EGV2_BRALA</name>
<keyword evidence="3 10" id="KW-0812">Transmembrane</keyword>
<feature type="transmembrane region" description="Helical" evidence="10">
    <location>
        <begin position="768"/>
        <end position="790"/>
    </location>
</feature>
<feature type="transmembrane region" description="Helical" evidence="10">
    <location>
        <begin position="237"/>
        <end position="258"/>
    </location>
</feature>
<keyword evidence="5 10" id="KW-1133">Transmembrane helix</keyword>
<dbReference type="Gene3D" id="2.60.60.20">
    <property type="entry name" value="PLAT/LH2 domain"/>
    <property type="match status" value="1"/>
</dbReference>
<evidence type="ECO:0000256" key="8">
    <source>
        <dbReference type="PROSITE-ProRule" id="PRU00152"/>
    </source>
</evidence>
<dbReference type="PANTHER" id="PTHR10877:SF194">
    <property type="entry name" value="LOCATION OF VULVA DEFECTIVE 1"/>
    <property type="match status" value="1"/>
</dbReference>
<sequence>MLLYMEQKTENSANPSGKKQLPLLSVLPPDRMPAPYLYQITVTTGSMLGAGTSARIGFQVFGSRNKTTVRMMNPGGESLLRGGTYDVIMPLRTSLGHLELLHIWHDNTGVDEASWFLRDIIVKDLQTQDAYQFICYDWLSEDRGDFQVQKVLHVATREQLGSFSSLFRENTDAMFYDQHLWISPFVSPEGSTFTKSERLSCCCAVFSSIMLSNAMWYKSEEGFLTKNTVYDLGFVQITLQELYVSAMTVVMVLPVVLVPARLFRVEVPDPILAPGIRRSSKYGLFRDRLSRWSKYLAWFLVAMVSVVSSFFVILYSLDWGREKSEAWLKTFFFSFGFSSLVAETGQILALATLFALICNQRSSDKQKTYNIKKDELHVHLYDHKAPQKVYPPGAVSEKRMKVKNEQRRKFFLVMKDYVLLFLFVVILFFISHHDKDPFAFHASQTLSDTLLEDHDSITTADEFWTWTEEILLPVLYPSFWYNGWKMKYLDRQFPLYTEAFRIGPLRLTQFRKAADDLATEHSQNGWMVATGNGTSTCWKFNVTGMMSHNSGCTSQYSMELPTLLDLATTLFSDLQDNEWIDKYTDYLVLELSLYYPAQKLFSSLRLTVKQEDIGYLSTYVTVATHRLFQYENDSDYVTLVSYLIFLSLFVVHLIKEVITIRKEGRKFFSATWNILALTSIIGCAAAICIFGIRYHSASEALAKLVEAKGELGIDHFVDLSSSFWWDEALKTVLAIVVFITTLTLLRVVRFSKTIASFIALPGAMKNDLIGFSVISAIAFMAFSCSGMLVFGTHMKAYTNVVDTNFALFEMLLGRFFAEEILESNRYVGPIFFTFFMVFIFILLVNFLVTIICDAIASGVYIAHDHDQELADYIWKSFQGMFGIHVPPPEDVITDELKETELNATLQIIEESLNETLDVTSSLCAYNTVDGYFSTIHDHDINQQQFSVEVSRGNEYELETMSPSTSSNIKEQVENILMTHEEDTARYEEAQNESRRRAGSMLKKKLAERRMKTQTKPNDHEKETMVLCAQEMMEQHVADEERLEHQQRMNRRLVQSKLRQKITLRGMQKRDNLK</sequence>
<protein>
    <submittedName>
        <fullName evidence="12">PKDREJ protein</fullName>
    </submittedName>
</protein>
<evidence type="ECO:0000256" key="5">
    <source>
        <dbReference type="ARBA" id="ARBA00022989"/>
    </source>
</evidence>
<evidence type="ECO:0000313" key="13">
    <source>
        <dbReference type="Proteomes" id="UP000838412"/>
    </source>
</evidence>
<accession>A0A8K0EGV2</accession>
<evidence type="ECO:0000259" key="11">
    <source>
        <dbReference type="PROSITE" id="PS50095"/>
    </source>
</evidence>
<reference evidence="12" key="1">
    <citation type="submission" date="2022-01" db="EMBL/GenBank/DDBJ databases">
        <authorList>
            <person name="Braso-Vives M."/>
        </authorList>
    </citation>
    <scope>NUCLEOTIDE SEQUENCE</scope>
</reference>
<evidence type="ECO:0000256" key="6">
    <source>
        <dbReference type="ARBA" id="ARBA00023136"/>
    </source>
</evidence>
<dbReference type="Pfam" id="PF01477">
    <property type="entry name" value="PLAT"/>
    <property type="match status" value="1"/>
</dbReference>
<dbReference type="OrthoDB" id="6150772at2759"/>
<evidence type="ECO:0000256" key="4">
    <source>
        <dbReference type="ARBA" id="ARBA00022729"/>
    </source>
</evidence>
<proteinExistence type="inferred from homology"/>
<keyword evidence="13" id="KW-1185">Reference proteome</keyword>
<dbReference type="Proteomes" id="UP000838412">
    <property type="component" value="Chromosome 18"/>
</dbReference>
<dbReference type="InterPro" id="IPR013122">
    <property type="entry name" value="PKD1_2_channel"/>
</dbReference>
<dbReference type="EMBL" id="OV696703">
    <property type="protein sequence ID" value="CAH1250452.1"/>
    <property type="molecule type" value="Genomic_DNA"/>
</dbReference>
<dbReference type="Pfam" id="PF08016">
    <property type="entry name" value="PKD_channel"/>
    <property type="match status" value="1"/>
</dbReference>
<dbReference type="InterPro" id="IPR036392">
    <property type="entry name" value="PLAT/LH2_dom_sf"/>
</dbReference>
<dbReference type="SMART" id="SM00308">
    <property type="entry name" value="LH2"/>
    <property type="match status" value="1"/>
</dbReference>
<dbReference type="PRINTS" id="PR01433">
    <property type="entry name" value="POLYCYSTIN2"/>
</dbReference>
<keyword evidence="6 10" id="KW-0472">Membrane</keyword>
<feature type="region of interest" description="Disordered" evidence="9">
    <location>
        <begin position="985"/>
        <end position="1019"/>
    </location>
</feature>